<feature type="binding site" evidence="9">
    <location>
        <position position="330"/>
    </location>
    <ligand>
        <name>Zn(2+)</name>
        <dbReference type="ChEBI" id="CHEBI:29105"/>
        <label>2</label>
    </ligand>
</feature>
<comment type="cofactor">
    <cofactor evidence="9">
        <name>Zn(2+)</name>
        <dbReference type="ChEBI" id="CHEBI:29105"/>
    </cofactor>
    <text evidence="9">Binds 2 Zn(2+) ions.</text>
</comment>
<dbReference type="Pfam" id="PF00245">
    <property type="entry name" value="Alk_phosphatase"/>
    <property type="match status" value="1"/>
</dbReference>
<feature type="binding site" evidence="9">
    <location>
        <position position="421"/>
    </location>
    <ligand>
        <name>Zn(2+)</name>
        <dbReference type="ChEBI" id="CHEBI:29105"/>
        <label>2</label>
    </ligand>
</feature>
<dbReference type="STRING" id="1509407.A0A0L1J306"/>
<evidence type="ECO:0000256" key="2">
    <source>
        <dbReference type="ARBA" id="ARBA00012647"/>
    </source>
</evidence>
<feature type="binding site" evidence="9">
    <location>
        <position position="137"/>
    </location>
    <ligand>
        <name>Mg(2+)</name>
        <dbReference type="ChEBI" id="CHEBI:18420"/>
    </ligand>
</feature>
<dbReference type="EC" id="3.1.3.1" evidence="2 11"/>
<name>A0A0L1J306_ASPN3</name>
<dbReference type="AlphaFoldDB" id="A0A0L1J306"/>
<dbReference type="GeneID" id="26807327"/>
<dbReference type="SMART" id="SM00098">
    <property type="entry name" value="alkPPc"/>
    <property type="match status" value="1"/>
</dbReference>
<evidence type="ECO:0000256" key="4">
    <source>
        <dbReference type="ARBA" id="ARBA00022723"/>
    </source>
</evidence>
<dbReference type="CDD" id="cd16012">
    <property type="entry name" value="ALP"/>
    <property type="match status" value="1"/>
</dbReference>
<feature type="binding site" evidence="9">
    <location>
        <position position="291"/>
    </location>
    <ligand>
        <name>Zn(2+)</name>
        <dbReference type="ChEBI" id="CHEBI:29105"/>
        <label>2</label>
    </ligand>
</feature>
<dbReference type="Gene3D" id="1.10.1200.140">
    <property type="entry name" value="Alkaline phosphatase, crown domain"/>
    <property type="match status" value="1"/>
</dbReference>
<dbReference type="RefSeq" id="XP_015407114.1">
    <property type="nucleotide sequence ID" value="XM_015550780.1"/>
</dbReference>
<dbReference type="GO" id="GO:0000329">
    <property type="term" value="C:fungal-type vacuole membrane"/>
    <property type="evidence" value="ECO:0007669"/>
    <property type="project" value="TreeGrafter"/>
</dbReference>
<keyword evidence="6 9" id="KW-0862">Zinc</keyword>
<evidence type="ECO:0000256" key="8">
    <source>
        <dbReference type="PIRSR" id="PIRSR601952-1"/>
    </source>
</evidence>
<evidence type="ECO:0000256" key="9">
    <source>
        <dbReference type="PIRSR" id="PIRSR601952-2"/>
    </source>
</evidence>
<evidence type="ECO:0000256" key="5">
    <source>
        <dbReference type="ARBA" id="ARBA00022801"/>
    </source>
</evidence>
<feature type="binding site" evidence="9">
    <location>
        <position position="282"/>
    </location>
    <ligand>
        <name>Mg(2+)</name>
        <dbReference type="ChEBI" id="CHEBI:18420"/>
    </ligand>
</feature>
<keyword evidence="12" id="KW-0732">Signal</keyword>
<comment type="cofactor">
    <cofactor evidence="9">
        <name>Mg(2+)</name>
        <dbReference type="ChEBI" id="CHEBI:18420"/>
    </cofactor>
    <text evidence="9">Binds 1 Mg(2+) ion.</text>
</comment>
<keyword evidence="3" id="KW-0597">Phosphoprotein</keyword>
<dbReference type="Proteomes" id="UP000037505">
    <property type="component" value="Unassembled WGS sequence"/>
</dbReference>
<dbReference type="InterPro" id="IPR017850">
    <property type="entry name" value="Alkaline_phosphatase_core_sf"/>
</dbReference>
<proteinExistence type="inferred from homology"/>
<feature type="binding site" evidence="9">
    <location>
        <position position="33"/>
    </location>
    <ligand>
        <name>Mg(2+)</name>
        <dbReference type="ChEBI" id="CHEBI:18420"/>
    </ligand>
</feature>
<feature type="binding site" evidence="9">
    <location>
        <position position="139"/>
    </location>
    <ligand>
        <name>Mg(2+)</name>
        <dbReference type="ChEBI" id="CHEBI:18420"/>
    </ligand>
</feature>
<feature type="binding site" evidence="9">
    <location>
        <position position="33"/>
    </location>
    <ligand>
        <name>Zn(2+)</name>
        <dbReference type="ChEBI" id="CHEBI:29105"/>
        <label>2</label>
    </ligand>
</feature>
<evidence type="ECO:0000256" key="6">
    <source>
        <dbReference type="ARBA" id="ARBA00022833"/>
    </source>
</evidence>
<evidence type="ECO:0000313" key="14">
    <source>
        <dbReference type="Proteomes" id="UP000037505"/>
    </source>
</evidence>
<feature type="chain" id="PRO_5005553116" description="Alkaline phosphatase" evidence="12">
    <location>
        <begin position="20"/>
        <end position="501"/>
    </location>
</feature>
<feature type="signal peptide" evidence="12">
    <location>
        <begin position="1"/>
        <end position="19"/>
    </location>
</feature>
<comment type="similarity">
    <text evidence="1 10">Belongs to the alkaline phosphatase family.</text>
</comment>
<gene>
    <name evidence="13" type="ORF">ANOM_005523</name>
</gene>
<organism evidence="13 14">
    <name type="scientific">Aspergillus nomiae NRRL (strain ATCC 15546 / NRRL 13137 / CBS 260.88 / M93)</name>
    <dbReference type="NCBI Taxonomy" id="1509407"/>
    <lineage>
        <taxon>Eukaryota</taxon>
        <taxon>Fungi</taxon>
        <taxon>Dikarya</taxon>
        <taxon>Ascomycota</taxon>
        <taxon>Pezizomycotina</taxon>
        <taxon>Eurotiomycetes</taxon>
        <taxon>Eurotiomycetidae</taxon>
        <taxon>Eurotiales</taxon>
        <taxon>Aspergillaceae</taxon>
        <taxon>Aspergillus</taxon>
        <taxon>Aspergillus subgen. Circumdati</taxon>
    </lineage>
</organism>
<dbReference type="GO" id="GO:0004035">
    <property type="term" value="F:alkaline phosphatase activity"/>
    <property type="evidence" value="ECO:0007669"/>
    <property type="project" value="UniProtKB-EC"/>
</dbReference>
<comment type="caution">
    <text evidence="13">The sequence shown here is derived from an EMBL/GenBank/DDBJ whole genome shotgun (WGS) entry which is preliminary data.</text>
</comment>
<keyword evidence="4 9" id="KW-0479">Metal-binding</keyword>
<accession>A0A0L1J306</accession>
<dbReference type="PANTHER" id="PTHR11596">
    <property type="entry name" value="ALKALINE PHOSPHATASE"/>
    <property type="match status" value="1"/>
</dbReference>
<evidence type="ECO:0000256" key="11">
    <source>
        <dbReference type="RuleBase" id="RU003947"/>
    </source>
</evidence>
<dbReference type="InterPro" id="IPR018299">
    <property type="entry name" value="Alkaline_phosphatase_AS"/>
</dbReference>
<dbReference type="GO" id="GO:0046872">
    <property type="term" value="F:metal ion binding"/>
    <property type="evidence" value="ECO:0007669"/>
    <property type="project" value="UniProtKB-KW"/>
</dbReference>
<feature type="binding site" evidence="9">
    <location>
        <position position="287"/>
    </location>
    <ligand>
        <name>Zn(2+)</name>
        <dbReference type="ChEBI" id="CHEBI:29105"/>
        <label>2</label>
    </ligand>
</feature>
<feature type="active site" description="Phosphoserine intermediate" evidence="8">
    <location>
        <position position="86"/>
    </location>
</feature>
<dbReference type="PRINTS" id="PR00113">
    <property type="entry name" value="ALKPHPHTASE"/>
</dbReference>
<sequence length="501" mass="53953">MHIRTAITAGAALVQTAVAASVQAKNVIYIVPDGYGPASQNMARDLVSLVDSGTTGSNPKINELAVDDLAIGRVRTHSANKMITDSAASGTAYAAGHKSYNGAISVTPDGQPVGSILEAAKLGGLKTGLVSTTYISDATPAVYAAHAANRASMPLIAEQQLGYSHPLGPMVDLLLGGGRCNFSPNTTEGSCRTDDFDLLTYAEEQGFTVATDREEFNALQKGQGRVELPILGLFSEGKSMRYEMDRRIIQDEPSLLEMAETAVNALHRATRRRNKGFFLMIEAARIDHAGHDNDPANHASETVMYNNVVAWVRDWIDRHPDTIMLSAADHETGGLTLNGYDPLPLRNATHSRAYLQSVWDNERPADADERDFLVSEILPAYGLETVTDEEIQTILDASSIGAGIAALLSSRAGVDWSTGGHTSVDVTLHGYAAGQKRRALQADLAGGWDNTELPRYIEAVLDLDMDAVTERLQKAAQEDSSWLGPRELVARRDLGGCDHYH</sequence>
<dbReference type="SUPFAM" id="SSF53649">
    <property type="entry name" value="Alkaline phosphatase-like"/>
    <property type="match status" value="1"/>
</dbReference>
<dbReference type="EMBL" id="JNOM01000125">
    <property type="protein sequence ID" value="KNG86191.1"/>
    <property type="molecule type" value="Genomic_DNA"/>
</dbReference>
<evidence type="ECO:0000256" key="1">
    <source>
        <dbReference type="ARBA" id="ARBA00005984"/>
    </source>
</evidence>
<evidence type="ECO:0000256" key="12">
    <source>
        <dbReference type="SAM" id="SignalP"/>
    </source>
</evidence>
<dbReference type="InterPro" id="IPR001952">
    <property type="entry name" value="Alkaline_phosphatase"/>
</dbReference>
<evidence type="ECO:0000256" key="3">
    <source>
        <dbReference type="ARBA" id="ARBA00022553"/>
    </source>
</evidence>
<protein>
    <recommendedName>
        <fullName evidence="2 11">Alkaline phosphatase</fullName>
        <ecNumber evidence="2 11">3.1.3.1</ecNumber>
    </recommendedName>
</protein>
<keyword evidence="5 11" id="KW-0378">Hydrolase</keyword>
<keyword evidence="7 9" id="KW-0460">Magnesium</keyword>
<reference evidence="13 14" key="1">
    <citation type="submission" date="2014-06" db="EMBL/GenBank/DDBJ databases">
        <title>The Genome of the Aflatoxigenic Filamentous Fungus Aspergillus nomius.</title>
        <authorList>
            <person name="Moore M.G."/>
            <person name="Shannon B.M."/>
            <person name="Brian M.M."/>
        </authorList>
    </citation>
    <scope>NUCLEOTIDE SEQUENCE [LARGE SCALE GENOMIC DNA]</scope>
    <source>
        <strain evidence="13 14">NRRL 13137</strain>
    </source>
</reference>
<evidence type="ECO:0000313" key="13">
    <source>
        <dbReference type="EMBL" id="KNG86191.1"/>
    </source>
</evidence>
<dbReference type="Gene3D" id="3.40.720.10">
    <property type="entry name" value="Alkaline Phosphatase, subunit A"/>
    <property type="match status" value="1"/>
</dbReference>
<evidence type="ECO:0000256" key="7">
    <source>
        <dbReference type="ARBA" id="ARBA00022842"/>
    </source>
</evidence>
<dbReference type="InterPro" id="IPR042085">
    <property type="entry name" value="Ap_crown"/>
</dbReference>
<dbReference type="PANTHER" id="PTHR11596:SF5">
    <property type="entry name" value="ALKALINE PHOSPHATASE"/>
    <property type="match status" value="1"/>
</dbReference>
<keyword evidence="14" id="KW-1185">Reference proteome</keyword>
<comment type="catalytic activity">
    <reaction evidence="11">
        <text>a phosphate monoester + H2O = an alcohol + phosphate</text>
        <dbReference type="Rhea" id="RHEA:15017"/>
        <dbReference type="ChEBI" id="CHEBI:15377"/>
        <dbReference type="ChEBI" id="CHEBI:30879"/>
        <dbReference type="ChEBI" id="CHEBI:43474"/>
        <dbReference type="ChEBI" id="CHEBI:67140"/>
        <dbReference type="EC" id="3.1.3.1"/>
    </reaction>
</comment>
<dbReference type="OrthoDB" id="7392499at2759"/>
<feature type="binding site" evidence="9">
    <location>
        <position position="329"/>
    </location>
    <ligand>
        <name>Zn(2+)</name>
        <dbReference type="ChEBI" id="CHEBI:29105"/>
        <label>2</label>
    </ligand>
</feature>
<evidence type="ECO:0000256" key="10">
    <source>
        <dbReference type="RuleBase" id="RU003946"/>
    </source>
</evidence>
<dbReference type="PROSITE" id="PS00123">
    <property type="entry name" value="ALKALINE_PHOSPHATASE"/>
    <property type="match status" value="1"/>
</dbReference>